<dbReference type="GO" id="GO:0005524">
    <property type="term" value="F:ATP binding"/>
    <property type="evidence" value="ECO:0007669"/>
    <property type="project" value="InterPro"/>
</dbReference>
<evidence type="ECO:0000313" key="3">
    <source>
        <dbReference type="EMBL" id="CAG5118267.1"/>
    </source>
</evidence>
<dbReference type="PANTHER" id="PTHR14690:SF0">
    <property type="entry name" value="IQ MOTIF CONTAINING WITH AAA DOMAIN 1"/>
    <property type="match status" value="1"/>
</dbReference>
<proteinExistence type="predicted"/>
<protein>
    <recommendedName>
        <fullName evidence="2">ATPase AAA-type core domain-containing protein</fullName>
    </recommendedName>
</protein>
<organism evidence="3 4">
    <name type="scientific">Candidula unifasciata</name>
    <dbReference type="NCBI Taxonomy" id="100452"/>
    <lineage>
        <taxon>Eukaryota</taxon>
        <taxon>Metazoa</taxon>
        <taxon>Spiralia</taxon>
        <taxon>Lophotrochozoa</taxon>
        <taxon>Mollusca</taxon>
        <taxon>Gastropoda</taxon>
        <taxon>Heterobranchia</taxon>
        <taxon>Euthyneura</taxon>
        <taxon>Panpulmonata</taxon>
        <taxon>Eupulmonata</taxon>
        <taxon>Stylommatophora</taxon>
        <taxon>Helicina</taxon>
        <taxon>Helicoidea</taxon>
        <taxon>Geomitridae</taxon>
        <taxon>Candidula</taxon>
    </lineage>
</organism>
<dbReference type="OrthoDB" id="3046016at2759"/>
<keyword evidence="4" id="KW-1185">Reference proteome</keyword>
<name>A0A8S3YM94_9EUPU</name>
<dbReference type="AlphaFoldDB" id="A0A8S3YM94"/>
<reference evidence="3" key="1">
    <citation type="submission" date="2021-04" db="EMBL/GenBank/DDBJ databases">
        <authorList>
            <consortium name="Molecular Ecology Group"/>
        </authorList>
    </citation>
    <scope>NUCLEOTIDE SEQUENCE</scope>
</reference>
<dbReference type="Pfam" id="PF00004">
    <property type="entry name" value="AAA"/>
    <property type="match status" value="1"/>
</dbReference>
<accession>A0A8S3YM94</accession>
<evidence type="ECO:0000256" key="1">
    <source>
        <dbReference type="SAM" id="MobiDB-lite"/>
    </source>
</evidence>
<dbReference type="EMBL" id="CAJHNH020000524">
    <property type="protein sequence ID" value="CAG5118267.1"/>
    <property type="molecule type" value="Genomic_DNA"/>
</dbReference>
<feature type="compositionally biased region" description="Basic residues" evidence="1">
    <location>
        <begin position="188"/>
        <end position="205"/>
    </location>
</feature>
<comment type="caution">
    <text evidence="3">The sequence shown here is derived from an EMBL/GenBank/DDBJ whole genome shotgun (WGS) entry which is preliminary data.</text>
</comment>
<dbReference type="InterPro" id="IPR003959">
    <property type="entry name" value="ATPase_AAA_core"/>
</dbReference>
<evidence type="ECO:0000313" key="4">
    <source>
        <dbReference type="Proteomes" id="UP000678393"/>
    </source>
</evidence>
<feature type="domain" description="ATPase AAA-type core" evidence="2">
    <location>
        <begin position="8"/>
        <end position="86"/>
    </location>
</feature>
<dbReference type="InterPro" id="IPR052267">
    <property type="entry name" value="N-DRC_Component"/>
</dbReference>
<sequence length="205" mass="23561">MIMHLLMKVGKALEPSVFWIDDCETMFLKKKDKKDKSKPQKWVKLFKKTFKKIKNGDRMMLIGTTKRPYLCKGTLSKFFERSVVVPYPDYASSQKSTDLSQVTTGFTVEAIKAACTEVLTKERVSSINRFRPLTASEFVEQIAKYDPIYRAEHEAFLSWFEKTPMMKKRLERLGISRTKTTKDDKKGGKGKKGKKGKGGGKKKKK</sequence>
<dbReference type="SUPFAM" id="SSF52540">
    <property type="entry name" value="P-loop containing nucleoside triphosphate hydrolases"/>
    <property type="match status" value="1"/>
</dbReference>
<gene>
    <name evidence="3" type="ORF">CUNI_LOCUS3825</name>
</gene>
<dbReference type="Gene3D" id="3.40.50.300">
    <property type="entry name" value="P-loop containing nucleotide triphosphate hydrolases"/>
    <property type="match status" value="1"/>
</dbReference>
<evidence type="ECO:0000259" key="2">
    <source>
        <dbReference type="Pfam" id="PF00004"/>
    </source>
</evidence>
<dbReference type="PANTHER" id="PTHR14690">
    <property type="entry name" value="IQ MOTIF CONTAINING WITH AAA DOMAIN 1"/>
    <property type="match status" value="1"/>
</dbReference>
<dbReference type="Proteomes" id="UP000678393">
    <property type="component" value="Unassembled WGS sequence"/>
</dbReference>
<dbReference type="InterPro" id="IPR027417">
    <property type="entry name" value="P-loop_NTPase"/>
</dbReference>
<dbReference type="GO" id="GO:0016887">
    <property type="term" value="F:ATP hydrolysis activity"/>
    <property type="evidence" value="ECO:0007669"/>
    <property type="project" value="InterPro"/>
</dbReference>
<feature type="region of interest" description="Disordered" evidence="1">
    <location>
        <begin position="170"/>
        <end position="205"/>
    </location>
</feature>